<evidence type="ECO:0008006" key="4">
    <source>
        <dbReference type="Google" id="ProtNLM"/>
    </source>
</evidence>
<evidence type="ECO:0000313" key="3">
    <source>
        <dbReference type="Proteomes" id="UP000244903"/>
    </source>
</evidence>
<feature type="compositionally biased region" description="Acidic residues" evidence="1">
    <location>
        <begin position="322"/>
        <end position="335"/>
    </location>
</feature>
<organism evidence="2 3">
    <name type="scientific">Dietzia psychralcaliphila</name>
    <dbReference type="NCBI Taxonomy" id="139021"/>
    <lineage>
        <taxon>Bacteria</taxon>
        <taxon>Bacillati</taxon>
        <taxon>Actinomycetota</taxon>
        <taxon>Actinomycetes</taxon>
        <taxon>Mycobacteriales</taxon>
        <taxon>Dietziaceae</taxon>
        <taxon>Dietzia</taxon>
    </lineage>
</organism>
<dbReference type="AlphaFoldDB" id="A0AAD0JRD2"/>
<protein>
    <recommendedName>
        <fullName evidence="4">WXG100 family type VII secretion target</fullName>
    </recommendedName>
</protein>
<proteinExistence type="predicted"/>
<evidence type="ECO:0000256" key="1">
    <source>
        <dbReference type="SAM" id="MobiDB-lite"/>
    </source>
</evidence>
<keyword evidence="3" id="KW-1185">Reference proteome</keyword>
<reference evidence="2 3" key="1">
    <citation type="submission" date="2016-04" db="EMBL/GenBank/DDBJ databases">
        <title>Complete genome sequence of the haloalkaliphilic hydrocarbon-degrading bacterium Dietzia psychralcaliphila ILA-1T, isolated from a drain of a fish product-processing plant.</title>
        <authorList>
            <person name="Zhao J."/>
            <person name="Hu B."/>
            <person name="Geng S."/>
            <person name="Nie Y."/>
            <person name="Tang Y."/>
        </authorList>
    </citation>
    <scope>NUCLEOTIDE SEQUENCE [LARGE SCALE GENOMIC DNA]</scope>
    <source>
        <strain evidence="2 3">ILA-1</strain>
    </source>
</reference>
<feature type="region of interest" description="Disordered" evidence="1">
    <location>
        <begin position="314"/>
        <end position="341"/>
    </location>
</feature>
<sequence length="341" mass="33950">MSYTIGQVRRWDAGGVTTASSAVTERHANATEARAILAAGRSELDEGWDGISADAVLDAAEGEKVHVTKLTHGLEDLSDTLSRAAAAVGPAVQSLRDRIAAAEAAGLVVGEDSVGPAPGRDEITQDVVDGHVEALGLALDTVGSLDQHYGREIDAVAEMVQRAMPSDVDREPIPGPDAAIPGIATTAATGAVEGWAPALADEYDPDTRGRHTLDPMPEEAGRRSAGLLRGLGRLAGPVGGGFTVYEGVEGYANGETSAGEAILETGGALGGGMAGGALAGAAAGSVLGPAGTLVGAGIGAVVGAWAGQEAGGAVHDALVDDSGPDTDADTDTDTEEAQHGN</sequence>
<accession>A0AAD0JRD2</accession>
<dbReference type="EMBL" id="CP015453">
    <property type="protein sequence ID" value="AWH96442.1"/>
    <property type="molecule type" value="Genomic_DNA"/>
</dbReference>
<name>A0AAD0JRD2_9ACTN</name>
<dbReference type="RefSeq" id="WP_107745710.1">
    <property type="nucleotide sequence ID" value="NZ_CP015453.1"/>
</dbReference>
<dbReference type="Proteomes" id="UP000244903">
    <property type="component" value="Chromosome"/>
</dbReference>
<dbReference type="KEGG" id="dpc:A6048_14165"/>
<evidence type="ECO:0000313" key="2">
    <source>
        <dbReference type="EMBL" id="AWH96442.1"/>
    </source>
</evidence>
<gene>
    <name evidence="2" type="ORF">A6048_14165</name>
</gene>